<dbReference type="PROSITE" id="PS50086">
    <property type="entry name" value="TBC_RABGAP"/>
    <property type="match status" value="1"/>
</dbReference>
<protein>
    <submittedName>
        <fullName evidence="3">Tbc</fullName>
    </submittedName>
</protein>
<evidence type="ECO:0000313" key="4">
    <source>
        <dbReference type="Proteomes" id="UP000037751"/>
    </source>
</evidence>
<keyword evidence="1" id="KW-0343">GTPase activation</keyword>
<dbReference type="EMBL" id="LGAV01000003">
    <property type="protein sequence ID" value="KOS14748.1"/>
    <property type="molecule type" value="Genomic_DNA"/>
</dbReference>
<reference evidence="3 4" key="1">
    <citation type="submission" date="2015-07" db="EMBL/GenBank/DDBJ databases">
        <title>Draft Genome Sequence of Malassezia furfur CBS1878 and Malassezia pachydermatis CBS1879.</title>
        <authorList>
            <person name="Triana S."/>
            <person name="Ohm R."/>
            <person name="Gonzalez A."/>
            <person name="DeCock H."/>
            <person name="Restrepo S."/>
            <person name="Celis A."/>
        </authorList>
    </citation>
    <scope>NUCLEOTIDE SEQUENCE [LARGE SCALE GENOMIC DNA]</scope>
    <source>
        <strain evidence="3 4">CBS 1879</strain>
    </source>
</reference>
<dbReference type="OrthoDB" id="10264062at2759"/>
<dbReference type="PANTHER" id="PTHR22957">
    <property type="entry name" value="TBC1 DOMAIN FAMILY MEMBER GTPASE-ACTIVATING PROTEIN"/>
    <property type="match status" value="1"/>
</dbReference>
<proteinExistence type="predicted"/>
<dbReference type="VEuPathDB" id="FungiDB:Malapachy_0753"/>
<dbReference type="InterPro" id="IPR000195">
    <property type="entry name" value="Rab-GAP-TBC_dom"/>
</dbReference>
<dbReference type="GO" id="GO:0005096">
    <property type="term" value="F:GTPase activator activity"/>
    <property type="evidence" value="ECO:0007669"/>
    <property type="project" value="UniProtKB-KW"/>
</dbReference>
<dbReference type="InterPro" id="IPR035969">
    <property type="entry name" value="Rab-GAP_TBC_sf"/>
</dbReference>
<dbReference type="Gene3D" id="1.10.472.80">
    <property type="entry name" value="Ypt/Rab-GAP domain of gyp1p, domain 3"/>
    <property type="match status" value="1"/>
</dbReference>
<accession>A0A0M8MMU8</accession>
<dbReference type="Gene3D" id="1.10.8.270">
    <property type="entry name" value="putative rabgap domain of human tbc1 domain family member 14 like domains"/>
    <property type="match status" value="1"/>
</dbReference>
<dbReference type="RefSeq" id="XP_017992380.1">
    <property type="nucleotide sequence ID" value="XM_018135267.1"/>
</dbReference>
<feature type="domain" description="Rab-GAP TBC" evidence="2">
    <location>
        <begin position="102"/>
        <end position="345"/>
    </location>
</feature>
<gene>
    <name evidence="3" type="ORF">Malapachy_0753</name>
</gene>
<evidence type="ECO:0000256" key="1">
    <source>
        <dbReference type="ARBA" id="ARBA00022468"/>
    </source>
</evidence>
<keyword evidence="4" id="KW-1185">Reference proteome</keyword>
<dbReference type="AlphaFoldDB" id="A0A0M8MMU8"/>
<evidence type="ECO:0000313" key="3">
    <source>
        <dbReference type="EMBL" id="KOS14748.1"/>
    </source>
</evidence>
<dbReference type="STRING" id="77020.A0A0M8MMU8"/>
<evidence type="ECO:0000259" key="2">
    <source>
        <dbReference type="PROSITE" id="PS50086"/>
    </source>
</evidence>
<dbReference type="SUPFAM" id="SSF47923">
    <property type="entry name" value="Ypt/Rab-GAP domain of gyp1p"/>
    <property type="match status" value="2"/>
</dbReference>
<dbReference type="Pfam" id="PF00566">
    <property type="entry name" value="RabGAP-TBC"/>
    <property type="match status" value="1"/>
</dbReference>
<dbReference type="SMART" id="SM00164">
    <property type="entry name" value="TBC"/>
    <property type="match status" value="1"/>
</dbReference>
<organism evidence="3 4">
    <name type="scientific">Malassezia pachydermatis</name>
    <dbReference type="NCBI Taxonomy" id="77020"/>
    <lineage>
        <taxon>Eukaryota</taxon>
        <taxon>Fungi</taxon>
        <taxon>Dikarya</taxon>
        <taxon>Basidiomycota</taxon>
        <taxon>Ustilaginomycotina</taxon>
        <taxon>Malasseziomycetes</taxon>
        <taxon>Malasseziales</taxon>
        <taxon>Malasseziaceae</taxon>
        <taxon>Malassezia</taxon>
    </lineage>
</organism>
<sequence>MVSTSTNNHDKAKQTLEFDSARVYLAKWAQQIAHEGELNRLAERAMEEGPAMEAEDLLGATKLPTIPGVEEGLKPLSVQDCELLMQNNSKVNVLAQHIFRRGLEKNARPLLWPYLLGAHPMVMEVEKREHIADEDAKAYLKLYESWATSQRPLSAHAEASQHRIWIDCLRADTKHAFFHTPPRTDTFSRMQQSSWDRPSHQGTSASQINPHLYALSDILLTFVVYAESKEDPLIPSLEGYVQGMSDLCLVCYMACDGDEAKAFWSFVALMRRWGGFYVEDQSGMRQELVLLQRLVAELCPRLYMYLQSIDALHFFFCFRWLLVCFKREFALDDVLRLWEAIWASSWCSQNSGDWPLCTHFELFLSLAILESHADVMERHLKTFDEVLMYVQSLSNHMDAATVLRRAEALVYRLRSRVIHADVPPDSDIQALVQRL</sequence>
<dbReference type="PANTHER" id="PTHR22957:SF502">
    <property type="entry name" value="SMALL G PROTEIN SIGNALING MODULATOR 2-RELATED"/>
    <property type="match status" value="1"/>
</dbReference>
<comment type="caution">
    <text evidence="3">The sequence shown here is derived from an EMBL/GenBank/DDBJ whole genome shotgun (WGS) entry which is preliminary data.</text>
</comment>
<name>A0A0M8MMU8_9BASI</name>
<dbReference type="Proteomes" id="UP000037751">
    <property type="component" value="Unassembled WGS sequence"/>
</dbReference>
<dbReference type="GeneID" id="28727142"/>